<reference evidence="4" key="1">
    <citation type="journal article" date="2019" name="Int. J. Syst. Evol. Microbiol.">
        <title>The Global Catalogue of Microorganisms (GCM) 10K type strain sequencing project: providing services to taxonomists for standard genome sequencing and annotation.</title>
        <authorList>
            <consortium name="The Broad Institute Genomics Platform"/>
            <consortium name="The Broad Institute Genome Sequencing Center for Infectious Disease"/>
            <person name="Wu L."/>
            <person name="Ma J."/>
        </authorList>
    </citation>
    <scope>NUCLEOTIDE SEQUENCE [LARGE SCALE GENOMIC DNA]</scope>
    <source>
        <strain evidence="4">CECT 7806</strain>
    </source>
</reference>
<evidence type="ECO:0000313" key="4">
    <source>
        <dbReference type="Proteomes" id="UP001244297"/>
    </source>
</evidence>
<gene>
    <name evidence="3" type="ORF">QWZ18_12260</name>
</gene>
<feature type="signal peptide" evidence="2">
    <location>
        <begin position="1"/>
        <end position="25"/>
    </location>
</feature>
<dbReference type="Proteomes" id="UP001244297">
    <property type="component" value="Unassembled WGS sequence"/>
</dbReference>
<dbReference type="RefSeq" id="WP_238284749.1">
    <property type="nucleotide sequence ID" value="NZ_BPQS01000001.1"/>
</dbReference>
<sequence length="60" mass="5504">MTHRSVQSALLALALVAGSAGMAMAQSTPNGNTSTSGAPAGDSSTGNGATGSGAAPSGKN</sequence>
<feature type="compositionally biased region" description="Low complexity" evidence="1">
    <location>
        <begin position="40"/>
        <end position="60"/>
    </location>
</feature>
<proteinExistence type="predicted"/>
<protein>
    <recommendedName>
        <fullName evidence="5">Proteophosphoglycan ppg4</fullName>
    </recommendedName>
</protein>
<accession>A0ABT8ANB3</accession>
<keyword evidence="2" id="KW-0732">Signal</keyword>
<evidence type="ECO:0000313" key="3">
    <source>
        <dbReference type="EMBL" id="MDN3571389.1"/>
    </source>
</evidence>
<name>A0ABT8ANB3_9HYPH</name>
<dbReference type="EMBL" id="JAUFPT010000032">
    <property type="protein sequence ID" value="MDN3571389.1"/>
    <property type="molecule type" value="Genomic_DNA"/>
</dbReference>
<organism evidence="3 4">
    <name type="scientific">Methylobacterium longum</name>
    <dbReference type="NCBI Taxonomy" id="767694"/>
    <lineage>
        <taxon>Bacteria</taxon>
        <taxon>Pseudomonadati</taxon>
        <taxon>Pseudomonadota</taxon>
        <taxon>Alphaproteobacteria</taxon>
        <taxon>Hyphomicrobiales</taxon>
        <taxon>Methylobacteriaceae</taxon>
        <taxon>Methylobacterium</taxon>
    </lineage>
</organism>
<comment type="caution">
    <text evidence="3">The sequence shown here is derived from an EMBL/GenBank/DDBJ whole genome shotgun (WGS) entry which is preliminary data.</text>
</comment>
<feature type="compositionally biased region" description="Polar residues" evidence="1">
    <location>
        <begin position="26"/>
        <end position="37"/>
    </location>
</feature>
<feature type="region of interest" description="Disordered" evidence="1">
    <location>
        <begin position="24"/>
        <end position="60"/>
    </location>
</feature>
<evidence type="ECO:0000256" key="1">
    <source>
        <dbReference type="SAM" id="MobiDB-lite"/>
    </source>
</evidence>
<feature type="chain" id="PRO_5046430821" description="Proteophosphoglycan ppg4" evidence="2">
    <location>
        <begin position="26"/>
        <end position="60"/>
    </location>
</feature>
<evidence type="ECO:0000256" key="2">
    <source>
        <dbReference type="SAM" id="SignalP"/>
    </source>
</evidence>
<evidence type="ECO:0008006" key="5">
    <source>
        <dbReference type="Google" id="ProtNLM"/>
    </source>
</evidence>
<keyword evidence="4" id="KW-1185">Reference proteome</keyword>